<dbReference type="Proteomes" id="UP001229421">
    <property type="component" value="Unassembled WGS sequence"/>
</dbReference>
<proteinExistence type="predicted"/>
<reference evidence="1" key="1">
    <citation type="journal article" date="2023" name="bioRxiv">
        <title>Improved chromosome-level genome assembly for marigold (Tagetes erecta).</title>
        <authorList>
            <person name="Jiang F."/>
            <person name="Yuan L."/>
            <person name="Wang S."/>
            <person name="Wang H."/>
            <person name="Xu D."/>
            <person name="Wang A."/>
            <person name="Fan W."/>
        </authorList>
    </citation>
    <scope>NUCLEOTIDE SEQUENCE</scope>
    <source>
        <strain evidence="1">WSJ</strain>
        <tissue evidence="1">Leaf</tissue>
    </source>
</reference>
<comment type="caution">
    <text evidence="1">The sequence shown here is derived from an EMBL/GenBank/DDBJ whole genome shotgun (WGS) entry which is preliminary data.</text>
</comment>
<accession>A0AAD8KY18</accession>
<sequence>MNLIMFSVRFVQETHNPKQQLCVISFHFICIPHPSLTFSFQISSLFTQKPSQSPSPSLYYCLYSHLAS</sequence>
<evidence type="ECO:0000313" key="1">
    <source>
        <dbReference type="EMBL" id="KAK1431257.1"/>
    </source>
</evidence>
<keyword evidence="2" id="KW-1185">Reference proteome</keyword>
<gene>
    <name evidence="1" type="ORF">QVD17_14592</name>
</gene>
<protein>
    <submittedName>
        <fullName evidence="1">Uncharacterized protein</fullName>
    </submittedName>
</protein>
<name>A0AAD8KY18_TARER</name>
<evidence type="ECO:0000313" key="2">
    <source>
        <dbReference type="Proteomes" id="UP001229421"/>
    </source>
</evidence>
<dbReference type="AlphaFoldDB" id="A0AAD8KY18"/>
<organism evidence="1 2">
    <name type="scientific">Tagetes erecta</name>
    <name type="common">African marigold</name>
    <dbReference type="NCBI Taxonomy" id="13708"/>
    <lineage>
        <taxon>Eukaryota</taxon>
        <taxon>Viridiplantae</taxon>
        <taxon>Streptophyta</taxon>
        <taxon>Embryophyta</taxon>
        <taxon>Tracheophyta</taxon>
        <taxon>Spermatophyta</taxon>
        <taxon>Magnoliopsida</taxon>
        <taxon>eudicotyledons</taxon>
        <taxon>Gunneridae</taxon>
        <taxon>Pentapetalae</taxon>
        <taxon>asterids</taxon>
        <taxon>campanulids</taxon>
        <taxon>Asterales</taxon>
        <taxon>Asteraceae</taxon>
        <taxon>Asteroideae</taxon>
        <taxon>Heliantheae alliance</taxon>
        <taxon>Tageteae</taxon>
        <taxon>Tagetes</taxon>
    </lineage>
</organism>
<dbReference type="EMBL" id="JAUHHV010000003">
    <property type="protein sequence ID" value="KAK1431257.1"/>
    <property type="molecule type" value="Genomic_DNA"/>
</dbReference>